<dbReference type="Gene3D" id="3.40.50.300">
    <property type="entry name" value="P-loop containing nucleotide triphosphate hydrolases"/>
    <property type="match status" value="1"/>
</dbReference>
<keyword evidence="5" id="KW-0547">Nucleotide-binding</keyword>
<evidence type="ECO:0000313" key="11">
    <source>
        <dbReference type="Proteomes" id="UP000198641"/>
    </source>
</evidence>
<sequence length="246" mass="27071">MADDLILDVQDVKKAYDGLEVLKGISFGLRKGETKVLIGPSGSGKSTLLRCINHLTVPDAGRIYLNGHEVLDDNIDAMRARMGFVFQDFNLFSHLSVLDNVRICQIKVNGTDKETATQRAKRELERVGLGDKADAYPAELSGGQQQRVSIARALAMDPDVLLFDEPTSALDPELTGEVVRVMQQLATEGMTMVVVTHEMSFARQAADEIIFMENGHIVEQGTPDAMFTDSVHERTRAFLNVIAEHG</sequence>
<dbReference type="GO" id="GO:0015424">
    <property type="term" value="F:ABC-type amino acid transporter activity"/>
    <property type="evidence" value="ECO:0007669"/>
    <property type="project" value="InterPro"/>
</dbReference>
<evidence type="ECO:0000256" key="6">
    <source>
        <dbReference type="ARBA" id="ARBA00022840"/>
    </source>
</evidence>
<evidence type="ECO:0000313" key="10">
    <source>
        <dbReference type="EMBL" id="SDG54366.1"/>
    </source>
</evidence>
<keyword evidence="4" id="KW-1003">Cell membrane</keyword>
<evidence type="ECO:0000256" key="5">
    <source>
        <dbReference type="ARBA" id="ARBA00022741"/>
    </source>
</evidence>
<evidence type="ECO:0000256" key="8">
    <source>
        <dbReference type="ARBA" id="ARBA00023136"/>
    </source>
</evidence>
<comment type="similarity">
    <text evidence="2">Belongs to the ABC transporter superfamily.</text>
</comment>
<dbReference type="PIRSF" id="PIRSF039085">
    <property type="entry name" value="ABC_ATPase_HisP"/>
    <property type="match status" value="1"/>
</dbReference>
<dbReference type="InterPro" id="IPR050086">
    <property type="entry name" value="MetN_ABC_transporter-like"/>
</dbReference>
<dbReference type="AlphaFoldDB" id="A0A1G7V3M8"/>
<dbReference type="Proteomes" id="UP000198641">
    <property type="component" value="Unassembled WGS sequence"/>
</dbReference>
<protein>
    <submittedName>
        <fullName evidence="10">Amino acid ABC transporter ATP-binding protein, PAAT family</fullName>
    </submittedName>
</protein>
<dbReference type="GO" id="GO:0005524">
    <property type="term" value="F:ATP binding"/>
    <property type="evidence" value="ECO:0007669"/>
    <property type="project" value="UniProtKB-KW"/>
</dbReference>
<evidence type="ECO:0000256" key="7">
    <source>
        <dbReference type="ARBA" id="ARBA00022970"/>
    </source>
</evidence>
<dbReference type="InterPro" id="IPR003593">
    <property type="entry name" value="AAA+_ATPase"/>
</dbReference>
<dbReference type="EMBL" id="FNCI01000018">
    <property type="protein sequence ID" value="SDG54366.1"/>
    <property type="molecule type" value="Genomic_DNA"/>
</dbReference>
<dbReference type="InterPro" id="IPR027417">
    <property type="entry name" value="P-loop_NTPase"/>
</dbReference>
<evidence type="ECO:0000256" key="1">
    <source>
        <dbReference type="ARBA" id="ARBA00004417"/>
    </source>
</evidence>
<feature type="domain" description="ABC transporter" evidence="9">
    <location>
        <begin position="7"/>
        <end position="239"/>
    </location>
</feature>
<dbReference type="SUPFAM" id="SSF52540">
    <property type="entry name" value="P-loop containing nucleoside triphosphate hydrolases"/>
    <property type="match status" value="1"/>
</dbReference>
<accession>A0A1G7V3M8</accession>
<dbReference type="InterPro" id="IPR030679">
    <property type="entry name" value="ABC_ATPase_HisP-typ"/>
</dbReference>
<reference evidence="10 11" key="1">
    <citation type="submission" date="2016-10" db="EMBL/GenBank/DDBJ databases">
        <authorList>
            <person name="de Groot N.N."/>
        </authorList>
    </citation>
    <scope>NUCLEOTIDE SEQUENCE [LARGE SCALE GENOMIC DNA]</scope>
    <source>
        <strain evidence="10 11">BH539</strain>
    </source>
</reference>
<keyword evidence="11" id="KW-1185">Reference proteome</keyword>
<dbReference type="InterPro" id="IPR003439">
    <property type="entry name" value="ABC_transporter-like_ATP-bd"/>
</dbReference>
<dbReference type="PROSITE" id="PS50893">
    <property type="entry name" value="ABC_TRANSPORTER_2"/>
    <property type="match status" value="1"/>
</dbReference>
<dbReference type="PANTHER" id="PTHR43166">
    <property type="entry name" value="AMINO ACID IMPORT ATP-BINDING PROTEIN"/>
    <property type="match status" value="1"/>
</dbReference>
<keyword evidence="6 10" id="KW-0067">ATP-binding</keyword>
<dbReference type="STRING" id="284577.SAMN05216571_11862"/>
<name>A0A1G7V3M8_9GAMM</name>
<organism evidence="10 11">
    <name type="scientific">Onishia taeanensis</name>
    <dbReference type="NCBI Taxonomy" id="284577"/>
    <lineage>
        <taxon>Bacteria</taxon>
        <taxon>Pseudomonadati</taxon>
        <taxon>Pseudomonadota</taxon>
        <taxon>Gammaproteobacteria</taxon>
        <taxon>Oceanospirillales</taxon>
        <taxon>Halomonadaceae</taxon>
        <taxon>Onishia</taxon>
    </lineage>
</organism>
<dbReference type="GO" id="GO:0005886">
    <property type="term" value="C:plasma membrane"/>
    <property type="evidence" value="ECO:0007669"/>
    <property type="project" value="UniProtKB-SubCell"/>
</dbReference>
<proteinExistence type="inferred from homology"/>
<evidence type="ECO:0000259" key="9">
    <source>
        <dbReference type="PROSITE" id="PS50893"/>
    </source>
</evidence>
<dbReference type="CDD" id="cd03262">
    <property type="entry name" value="ABC_HisP_GlnQ"/>
    <property type="match status" value="1"/>
</dbReference>
<dbReference type="PROSITE" id="PS00211">
    <property type="entry name" value="ABC_TRANSPORTER_1"/>
    <property type="match status" value="1"/>
</dbReference>
<keyword evidence="8" id="KW-0472">Membrane</keyword>
<comment type="subcellular location">
    <subcellularLocation>
        <location evidence="1">Cell inner membrane</location>
        <topology evidence="1">Peripheral membrane protein</topology>
    </subcellularLocation>
</comment>
<evidence type="ECO:0000256" key="4">
    <source>
        <dbReference type="ARBA" id="ARBA00022475"/>
    </source>
</evidence>
<evidence type="ECO:0000256" key="3">
    <source>
        <dbReference type="ARBA" id="ARBA00022448"/>
    </source>
</evidence>
<dbReference type="Pfam" id="PF00005">
    <property type="entry name" value="ABC_tran"/>
    <property type="match status" value="1"/>
</dbReference>
<keyword evidence="3" id="KW-0813">Transport</keyword>
<dbReference type="PANTHER" id="PTHR43166:SF9">
    <property type="entry name" value="GLUTAMATE_ASPARTATE IMPORT ATP-BINDING PROTEIN GLTL"/>
    <property type="match status" value="1"/>
</dbReference>
<dbReference type="SMART" id="SM00382">
    <property type="entry name" value="AAA"/>
    <property type="match status" value="1"/>
</dbReference>
<dbReference type="OrthoDB" id="9801477at2"/>
<keyword evidence="7" id="KW-0029">Amino-acid transport</keyword>
<dbReference type="InterPro" id="IPR017871">
    <property type="entry name" value="ABC_transporter-like_CS"/>
</dbReference>
<gene>
    <name evidence="10" type="ORF">SAMN05216571_11862</name>
</gene>
<dbReference type="GO" id="GO:0016887">
    <property type="term" value="F:ATP hydrolysis activity"/>
    <property type="evidence" value="ECO:0007669"/>
    <property type="project" value="InterPro"/>
</dbReference>
<dbReference type="RefSeq" id="WP_092528643.1">
    <property type="nucleotide sequence ID" value="NZ_FNCI01000018.1"/>
</dbReference>
<dbReference type="FunFam" id="3.40.50.300:FF:000020">
    <property type="entry name" value="Amino acid ABC transporter ATP-binding component"/>
    <property type="match status" value="1"/>
</dbReference>
<evidence type="ECO:0000256" key="2">
    <source>
        <dbReference type="ARBA" id="ARBA00005417"/>
    </source>
</evidence>